<keyword evidence="5" id="KW-0862">Zinc</keyword>
<comment type="cofactor">
    <cofactor evidence="1">
        <name>Zn(2+)</name>
        <dbReference type="ChEBI" id="CHEBI:29105"/>
    </cofactor>
</comment>
<evidence type="ECO:0000256" key="6">
    <source>
        <dbReference type="ARBA" id="ARBA00023049"/>
    </source>
</evidence>
<evidence type="ECO:0000256" key="2">
    <source>
        <dbReference type="ARBA" id="ARBA00005988"/>
    </source>
</evidence>
<dbReference type="GO" id="GO:0006508">
    <property type="term" value="P:proteolysis"/>
    <property type="evidence" value="ECO:0007669"/>
    <property type="project" value="UniProtKB-KW"/>
</dbReference>
<gene>
    <name evidence="9" type="ORF">G8759_18545</name>
</gene>
<evidence type="ECO:0000313" key="9">
    <source>
        <dbReference type="EMBL" id="QIP14471.1"/>
    </source>
</evidence>
<dbReference type="AlphaFoldDB" id="A0A6G9APR1"/>
<evidence type="ECO:0000256" key="7">
    <source>
        <dbReference type="SAM" id="SignalP"/>
    </source>
</evidence>
<dbReference type="PANTHER" id="PTHR11705:SF143">
    <property type="entry name" value="SLL0236 PROTEIN"/>
    <property type="match status" value="1"/>
</dbReference>
<evidence type="ECO:0000256" key="1">
    <source>
        <dbReference type="ARBA" id="ARBA00001947"/>
    </source>
</evidence>
<protein>
    <submittedName>
        <fullName evidence="9">Peptidase</fullName>
    </submittedName>
</protein>
<feature type="signal peptide" evidence="7">
    <location>
        <begin position="1"/>
        <end position="21"/>
    </location>
</feature>
<evidence type="ECO:0000256" key="3">
    <source>
        <dbReference type="ARBA" id="ARBA00022670"/>
    </source>
</evidence>
<accession>A0A6G9APR1</accession>
<dbReference type="GO" id="GO:0004181">
    <property type="term" value="F:metallocarboxypeptidase activity"/>
    <property type="evidence" value="ECO:0007669"/>
    <property type="project" value="InterPro"/>
</dbReference>
<sequence>MFKVFRLVAILLLMVQTSGWSQTLPSPKEHFGFNIGDDYQLATYTQTEAYFKKLATSDRTKMVDIGLTEEGRHQFMLIVSSPENIKKLDRYKEISQKLARAEGITEEQARAMSMEGKAIVWIDGGLHATETVGTHQLIETAWQLVSRKDPETLRILDNVVILMTHANPDGQEIVSNWYMREPKPEKRSLENLPRLYQKYVGHDNNRDFFIMNMKESQNIGRQLFVEWIPQIMYNHHQRGPAGSVLAGPPYRDPFNYVFDPLMITGIDALGAAMINRLNAENKPGFTRLGGSVFSTWYNGGLRTTTHFHNMIGLLTEIIGNPTPETVPLVPQRLIPNGNTPFPVTPQKWHFKQSIDYSLSLNYATLDYAARHRDELLYNIYKMGKNSIDRGSSDYWTLSPKRADAITQAYQADLRKAKPDSAGRIGAAASESASGNPRGGGIPVKYYDAVLKDPQLRDPRGFIIPANQTDLATAVKFVNALIKTGIQIQQATADFTVAGKKYPAGSYVVKTDQAFRPHVIDMFEPQDHPNDFPYPGGPPIRPYDAAGWTLAYQMNVQFDRILDAFDGPFKKLPYGELQSPTGHLDPASGAGYVLNARANNAFIAVNDLLKSGIEVYRLPSGVAGKANIESGSFFIPSSAKAKTALEKSSKDLGLDVISIAKRPAGGLVKVSPMRIALWDTYGGSMPSGWVRWVMEQYHFPINLIYAQDIDAGDLRKKYDVIVFVTRAIPGLGNSGVGNRGEGEGFQGREPKAEELPAEYRPWLGKITADKSIPQLKKFLEAGGNVVTIGSSTNLAYHLGLPVKNALIEMTNSGQERPLPAEKYYIPGSILRVTLDSTQQATWGMPTQTDVYFDASPVFKLAPDAIAKGTVKPLAWFSTNKPLRSGWAWGQTYLQDGVAAFMAPVGSGKLFAFGPEITFRAQAQGTFKLLFNQLYTNSVAQ</sequence>
<dbReference type="Proteomes" id="UP000501802">
    <property type="component" value="Chromosome"/>
</dbReference>
<comment type="similarity">
    <text evidence="2">Belongs to the peptidase M14 family.</text>
</comment>
<dbReference type="InterPro" id="IPR000834">
    <property type="entry name" value="Peptidase_M14"/>
</dbReference>
<evidence type="ECO:0000256" key="5">
    <source>
        <dbReference type="ARBA" id="ARBA00022833"/>
    </source>
</evidence>
<evidence type="ECO:0000256" key="4">
    <source>
        <dbReference type="ARBA" id="ARBA00022801"/>
    </source>
</evidence>
<name>A0A6G9APR1_9BACT</name>
<dbReference type="GO" id="GO:0008270">
    <property type="term" value="F:zinc ion binding"/>
    <property type="evidence" value="ECO:0007669"/>
    <property type="project" value="InterPro"/>
</dbReference>
<dbReference type="CDD" id="cd06240">
    <property type="entry name" value="M14-like"/>
    <property type="match status" value="1"/>
</dbReference>
<feature type="chain" id="PRO_5026344724" evidence="7">
    <location>
        <begin position="22"/>
        <end position="939"/>
    </location>
</feature>
<dbReference type="GO" id="GO:0005615">
    <property type="term" value="C:extracellular space"/>
    <property type="evidence" value="ECO:0007669"/>
    <property type="project" value="TreeGrafter"/>
</dbReference>
<dbReference type="Gene3D" id="3.40.630.10">
    <property type="entry name" value="Zn peptidases"/>
    <property type="match status" value="1"/>
</dbReference>
<dbReference type="SUPFAM" id="SSF53187">
    <property type="entry name" value="Zn-dependent exopeptidases"/>
    <property type="match status" value="1"/>
</dbReference>
<keyword evidence="10" id="KW-1185">Reference proteome</keyword>
<organism evidence="9 10">
    <name type="scientific">Spirosoma aureum</name>
    <dbReference type="NCBI Taxonomy" id="2692134"/>
    <lineage>
        <taxon>Bacteria</taxon>
        <taxon>Pseudomonadati</taxon>
        <taxon>Bacteroidota</taxon>
        <taxon>Cytophagia</taxon>
        <taxon>Cytophagales</taxon>
        <taxon>Cytophagaceae</taxon>
        <taxon>Spirosoma</taxon>
    </lineage>
</organism>
<dbReference type="KEGG" id="spib:G8759_18545"/>
<reference evidence="9 10" key="1">
    <citation type="submission" date="2020-03" db="EMBL/GenBank/DDBJ databases">
        <authorList>
            <person name="Kim M.K."/>
        </authorList>
    </citation>
    <scope>NUCLEOTIDE SEQUENCE [LARGE SCALE GENOMIC DNA]</scope>
    <source>
        <strain evidence="9 10">BT328</strain>
    </source>
</reference>
<evidence type="ECO:0000259" key="8">
    <source>
        <dbReference type="Pfam" id="PF00246"/>
    </source>
</evidence>
<keyword evidence="7" id="KW-0732">Signal</keyword>
<keyword evidence="3" id="KW-0645">Protease</keyword>
<proteinExistence type="inferred from homology"/>
<keyword evidence="6" id="KW-0482">Metalloprotease</keyword>
<dbReference type="EMBL" id="CP050063">
    <property type="protein sequence ID" value="QIP14471.1"/>
    <property type="molecule type" value="Genomic_DNA"/>
</dbReference>
<feature type="domain" description="Peptidase M14" evidence="8">
    <location>
        <begin position="48"/>
        <end position="214"/>
    </location>
</feature>
<dbReference type="Pfam" id="PF00246">
    <property type="entry name" value="Peptidase_M14"/>
    <property type="match status" value="1"/>
</dbReference>
<dbReference type="PANTHER" id="PTHR11705">
    <property type="entry name" value="PROTEASE FAMILY M14 CARBOXYPEPTIDASE A,B"/>
    <property type="match status" value="1"/>
</dbReference>
<evidence type="ECO:0000313" key="10">
    <source>
        <dbReference type="Proteomes" id="UP000501802"/>
    </source>
</evidence>
<keyword evidence="4" id="KW-0378">Hydrolase</keyword>
<dbReference type="RefSeq" id="WP_167210598.1">
    <property type="nucleotide sequence ID" value="NZ_CP050063.1"/>
</dbReference>